<evidence type="ECO:0000256" key="5">
    <source>
        <dbReference type="SAM" id="Coils"/>
    </source>
</evidence>
<dbReference type="InterPro" id="IPR013762">
    <property type="entry name" value="Integrase-like_cat_sf"/>
</dbReference>
<dbReference type="InterPro" id="IPR002104">
    <property type="entry name" value="Integrase_catalytic"/>
</dbReference>
<keyword evidence="5" id="KW-0175">Coiled coil</keyword>
<evidence type="ECO:0000256" key="6">
    <source>
        <dbReference type="SAM" id="MobiDB-lite"/>
    </source>
</evidence>
<dbReference type="PANTHER" id="PTHR30349:SF91">
    <property type="entry name" value="INTA PROTEIN"/>
    <property type="match status" value="1"/>
</dbReference>
<evidence type="ECO:0000256" key="2">
    <source>
        <dbReference type="ARBA" id="ARBA00023125"/>
    </source>
</evidence>
<feature type="domain" description="Core-binding (CB)" evidence="8">
    <location>
        <begin position="122"/>
        <end position="244"/>
    </location>
</feature>
<sequence>MKAGSVTRRCYCRDDSGRALGKSCPKLKRKNHGVYSIRQELPSTQDGDRRTFRRSGYDSAETARSDLDKVRALLAIPEQDDAENRERIAELLVTISENKAPIPDYDETKRRLGTGQSLTTRMTVAEWLDEWLTGKRTRKSSIARYETDIRVHLKPRIGSIPLNRLRVAHLNEMFEGINETNEEIEAANAVRRQVEAKRKAAMRRAEQRAARAELRALPPFRRTTGPATQQRIRATLRAALNDAIAQQLITFNPASHVELEPGKRPKALVWTPRRVEQWQQTGEKPSPVMVWTPEQAGWFLDHVAADRLYAMYHLIAFRGLRRGEACGVRWTDVDLDAGTLTVATQLVQDGWSVVESDPKTASGARVIALDTETINVLRTHRARQLAERMEWGPAWVDSGRVFTREDGTWVHPGWLSEAFERAVRAAGLPPVRLHDLRHGAATLALAGGADLKVVQEMLGHSSITITSDTYTSVLPQVAREAAEAAVRLVPRARTGTDGHASGTQRPFAGEAALPRIDRPKRKTAGHVGDPAVSRRSRLRESNPRPTHYECVALAD</sequence>
<evidence type="ECO:0000259" key="7">
    <source>
        <dbReference type="PROSITE" id="PS51898"/>
    </source>
</evidence>
<dbReference type="EMBL" id="BAAAUX010000013">
    <property type="protein sequence ID" value="GAA2791498.1"/>
    <property type="molecule type" value="Genomic_DNA"/>
</dbReference>
<dbReference type="Pfam" id="PF14659">
    <property type="entry name" value="Phage_int_SAM_3"/>
    <property type="match status" value="1"/>
</dbReference>
<reference evidence="9 10" key="1">
    <citation type="journal article" date="2019" name="Int. J. Syst. Evol. Microbiol.">
        <title>The Global Catalogue of Microorganisms (GCM) 10K type strain sequencing project: providing services to taxonomists for standard genome sequencing and annotation.</title>
        <authorList>
            <consortium name="The Broad Institute Genomics Platform"/>
            <consortium name="The Broad Institute Genome Sequencing Center for Infectious Disease"/>
            <person name="Wu L."/>
            <person name="Ma J."/>
        </authorList>
    </citation>
    <scope>NUCLEOTIDE SEQUENCE [LARGE SCALE GENOMIC DNA]</scope>
    <source>
        <strain evidence="9 10">JCM 9383</strain>
    </source>
</reference>
<dbReference type="InterPro" id="IPR010998">
    <property type="entry name" value="Integrase_recombinase_N"/>
</dbReference>
<feature type="coiled-coil region" evidence="5">
    <location>
        <begin position="177"/>
        <end position="204"/>
    </location>
</feature>
<evidence type="ECO:0000313" key="9">
    <source>
        <dbReference type="EMBL" id="GAA2791498.1"/>
    </source>
</evidence>
<dbReference type="Proteomes" id="UP001500979">
    <property type="component" value="Unassembled WGS sequence"/>
</dbReference>
<feature type="domain" description="Tyr recombinase" evidence="7">
    <location>
        <begin position="286"/>
        <end position="483"/>
    </location>
</feature>
<gene>
    <name evidence="9" type="ORF">GCM10010470_27910</name>
</gene>
<dbReference type="SUPFAM" id="SSF56349">
    <property type="entry name" value="DNA breaking-rejoining enzymes"/>
    <property type="match status" value="1"/>
</dbReference>
<dbReference type="PROSITE" id="PS51900">
    <property type="entry name" value="CB"/>
    <property type="match status" value="1"/>
</dbReference>
<keyword evidence="1" id="KW-0229">DNA integration</keyword>
<keyword evidence="3" id="KW-0233">DNA recombination</keyword>
<evidence type="ECO:0000256" key="1">
    <source>
        <dbReference type="ARBA" id="ARBA00022908"/>
    </source>
</evidence>
<dbReference type="InterPro" id="IPR050090">
    <property type="entry name" value="Tyrosine_recombinase_XerCD"/>
</dbReference>
<keyword evidence="2 4" id="KW-0238">DNA-binding</keyword>
<accession>A0ABN3VCH8</accession>
<dbReference type="PANTHER" id="PTHR30349">
    <property type="entry name" value="PHAGE INTEGRASE-RELATED"/>
    <property type="match status" value="1"/>
</dbReference>
<name>A0ABN3VCH8_9PSEU</name>
<dbReference type="CDD" id="cd01189">
    <property type="entry name" value="INT_ICEBs1_C_like"/>
    <property type="match status" value="1"/>
</dbReference>
<evidence type="ECO:0000256" key="3">
    <source>
        <dbReference type="ARBA" id="ARBA00023172"/>
    </source>
</evidence>
<evidence type="ECO:0000313" key="10">
    <source>
        <dbReference type="Proteomes" id="UP001500979"/>
    </source>
</evidence>
<dbReference type="Gene3D" id="1.10.443.10">
    <property type="entry name" value="Intergrase catalytic core"/>
    <property type="match status" value="1"/>
</dbReference>
<dbReference type="PROSITE" id="PS51898">
    <property type="entry name" value="TYR_RECOMBINASE"/>
    <property type="match status" value="1"/>
</dbReference>
<dbReference type="InterPro" id="IPR011010">
    <property type="entry name" value="DNA_brk_join_enz"/>
</dbReference>
<dbReference type="Pfam" id="PF00589">
    <property type="entry name" value="Phage_integrase"/>
    <property type="match status" value="1"/>
</dbReference>
<protein>
    <submittedName>
        <fullName evidence="9">Tyrosine-type recombinase/integrase</fullName>
    </submittedName>
</protein>
<proteinExistence type="predicted"/>
<evidence type="ECO:0000259" key="8">
    <source>
        <dbReference type="PROSITE" id="PS51900"/>
    </source>
</evidence>
<evidence type="ECO:0000256" key="4">
    <source>
        <dbReference type="PROSITE-ProRule" id="PRU01248"/>
    </source>
</evidence>
<organism evidence="9 10">
    <name type="scientific">Saccharopolyspora taberi</name>
    <dbReference type="NCBI Taxonomy" id="60895"/>
    <lineage>
        <taxon>Bacteria</taxon>
        <taxon>Bacillati</taxon>
        <taxon>Actinomycetota</taxon>
        <taxon>Actinomycetes</taxon>
        <taxon>Pseudonocardiales</taxon>
        <taxon>Pseudonocardiaceae</taxon>
        <taxon>Saccharopolyspora</taxon>
    </lineage>
</organism>
<dbReference type="InterPro" id="IPR044068">
    <property type="entry name" value="CB"/>
</dbReference>
<feature type="region of interest" description="Disordered" evidence="6">
    <location>
        <begin position="492"/>
        <end position="547"/>
    </location>
</feature>
<dbReference type="InterPro" id="IPR004107">
    <property type="entry name" value="Integrase_SAM-like_N"/>
</dbReference>
<keyword evidence="10" id="KW-1185">Reference proteome</keyword>
<dbReference type="Gene3D" id="1.10.150.130">
    <property type="match status" value="1"/>
</dbReference>
<comment type="caution">
    <text evidence="9">The sequence shown here is derived from an EMBL/GenBank/DDBJ whole genome shotgun (WGS) entry which is preliminary data.</text>
</comment>